<feature type="compositionally biased region" description="Basic residues" evidence="1">
    <location>
        <begin position="191"/>
        <end position="204"/>
    </location>
</feature>
<feature type="compositionally biased region" description="Gly residues" evidence="1">
    <location>
        <begin position="124"/>
        <end position="134"/>
    </location>
</feature>
<protein>
    <submittedName>
        <fullName evidence="2">Uncharacterized protein</fullName>
    </submittedName>
</protein>
<dbReference type="AlphaFoldDB" id="A0A7X0HK25"/>
<sequence length="272" mass="27977">MCSGPGDGGSGTGAAWCAAGAYGAGPGPGRSLAVPRPGREARGGGGVRRRGRYGTSRRPAAYGHGAGAGTDGRRGHGAPGLLPAGVGRRPGTPRGPLGGAASPLVDGSHSSTVHQSLAECELPGPGGSGPGHAGAGRAPNCRPFGRVILRCGGKRAACATIFGEPPGRYPDPVARPLPESRWPQRPEQPLRARHPGRTRRRPARGRTTTPGCGPCFRTTRTRCLACGAGHSPGRADRERPSGWSRPPCYGRRARTRTGRTGTDRRKGTAHER</sequence>
<evidence type="ECO:0000313" key="2">
    <source>
        <dbReference type="EMBL" id="MBB6437827.1"/>
    </source>
</evidence>
<feature type="region of interest" description="Disordered" evidence="1">
    <location>
        <begin position="226"/>
        <end position="272"/>
    </location>
</feature>
<accession>A0A7X0HK25</accession>
<feature type="region of interest" description="Disordered" evidence="1">
    <location>
        <begin position="25"/>
        <end position="139"/>
    </location>
</feature>
<feature type="compositionally biased region" description="Low complexity" evidence="1">
    <location>
        <begin position="83"/>
        <end position="101"/>
    </location>
</feature>
<feature type="region of interest" description="Disordered" evidence="1">
    <location>
        <begin position="164"/>
        <end position="213"/>
    </location>
</feature>
<evidence type="ECO:0000256" key="1">
    <source>
        <dbReference type="SAM" id="MobiDB-lite"/>
    </source>
</evidence>
<name>A0A7X0HK25_9ACTN</name>
<keyword evidence="3" id="KW-1185">Reference proteome</keyword>
<dbReference type="EMBL" id="JACHEM010000011">
    <property type="protein sequence ID" value="MBB6437827.1"/>
    <property type="molecule type" value="Genomic_DNA"/>
</dbReference>
<gene>
    <name evidence="2" type="ORF">HNQ79_004331</name>
</gene>
<organism evidence="2 3">
    <name type="scientific">Streptomyces candidus</name>
    <dbReference type="NCBI Taxonomy" id="67283"/>
    <lineage>
        <taxon>Bacteria</taxon>
        <taxon>Bacillati</taxon>
        <taxon>Actinomycetota</taxon>
        <taxon>Actinomycetes</taxon>
        <taxon>Kitasatosporales</taxon>
        <taxon>Streptomycetaceae</taxon>
        <taxon>Streptomyces</taxon>
    </lineage>
</organism>
<evidence type="ECO:0000313" key="3">
    <source>
        <dbReference type="Proteomes" id="UP000540423"/>
    </source>
</evidence>
<comment type="caution">
    <text evidence="2">The sequence shown here is derived from an EMBL/GenBank/DDBJ whole genome shotgun (WGS) entry which is preliminary data.</text>
</comment>
<dbReference type="Proteomes" id="UP000540423">
    <property type="component" value="Unassembled WGS sequence"/>
</dbReference>
<proteinExistence type="predicted"/>
<feature type="compositionally biased region" description="Basic and acidic residues" evidence="1">
    <location>
        <begin position="261"/>
        <end position="272"/>
    </location>
</feature>
<reference evidence="2 3" key="1">
    <citation type="submission" date="2020-08" db="EMBL/GenBank/DDBJ databases">
        <title>Genomic Encyclopedia of Type Strains, Phase IV (KMG-IV): sequencing the most valuable type-strain genomes for metagenomic binning, comparative biology and taxonomic classification.</title>
        <authorList>
            <person name="Goeker M."/>
        </authorList>
    </citation>
    <scope>NUCLEOTIDE SEQUENCE [LARGE SCALE GENOMIC DNA]</scope>
    <source>
        <strain evidence="2 3">DSM 40141</strain>
    </source>
</reference>